<evidence type="ECO:0000256" key="2">
    <source>
        <dbReference type="SAM" id="Phobius"/>
    </source>
</evidence>
<sequence>MKLLKIKKLFFFISVIAGIYLSSFVYAADLNINVLAVNATEKQKEKDIVSLLPSELTIDDVLDTDGLSLDYDVDQGAYYVYGKVVLAAKETKTYKVRIRDVWRVDQEKVKQIKEQIDGSLELIENTEYYETGKIKKESLLQRLDHVVGQQERFVDNIERRINSFRIYANELNQIRRKAVSVNYWRSRPPEVEDGNTVNFIIEAKNKLEDKSQVMDSRHYLPAEVKPEHLVDTKGFDVRYDAIKRKSYLTKEEELAAGESKRYEIVIIDIWSIPQPEIEDLKDRTRKTYKLLETTKYVQSAEYLVANIKKNLEAVELSQSKERPVAQHISAYRVNKKRFKTAAEDVTTLEDLLAAIREDLERSKLKNILQKIKGFSSVADIAESILKKPNVNTAWKVIVGILIFVGIVTIVHFTLWGRRSRATKVELEETSEEKEEPVESEKNKE</sequence>
<gene>
    <name evidence="3" type="ORF">MNBD_UNCLBAC01-365</name>
</gene>
<dbReference type="EMBL" id="UOGJ01000102">
    <property type="protein sequence ID" value="VAX36609.1"/>
    <property type="molecule type" value="Genomic_DNA"/>
</dbReference>
<organism evidence="3">
    <name type="scientific">hydrothermal vent metagenome</name>
    <dbReference type="NCBI Taxonomy" id="652676"/>
    <lineage>
        <taxon>unclassified sequences</taxon>
        <taxon>metagenomes</taxon>
        <taxon>ecological metagenomes</taxon>
    </lineage>
</organism>
<evidence type="ECO:0000256" key="1">
    <source>
        <dbReference type="SAM" id="MobiDB-lite"/>
    </source>
</evidence>
<keyword evidence="2" id="KW-1133">Transmembrane helix</keyword>
<feature type="region of interest" description="Disordered" evidence="1">
    <location>
        <begin position="424"/>
        <end position="444"/>
    </location>
</feature>
<proteinExistence type="predicted"/>
<protein>
    <submittedName>
        <fullName evidence="3">Uncharacterized protein</fullName>
    </submittedName>
</protein>
<keyword evidence="2" id="KW-0812">Transmembrane</keyword>
<reference evidence="3" key="1">
    <citation type="submission" date="2018-06" db="EMBL/GenBank/DDBJ databases">
        <authorList>
            <person name="Zhirakovskaya E."/>
        </authorList>
    </citation>
    <scope>NUCLEOTIDE SEQUENCE</scope>
</reference>
<evidence type="ECO:0000313" key="3">
    <source>
        <dbReference type="EMBL" id="VAX36609.1"/>
    </source>
</evidence>
<accession>A0A3B1D376</accession>
<keyword evidence="2" id="KW-0472">Membrane</keyword>
<dbReference type="AlphaFoldDB" id="A0A3B1D376"/>
<name>A0A3B1D376_9ZZZZ</name>
<feature type="transmembrane region" description="Helical" evidence="2">
    <location>
        <begin position="393"/>
        <end position="415"/>
    </location>
</feature>